<evidence type="ECO:0000313" key="1">
    <source>
        <dbReference type="EMBL" id="GER51739.1"/>
    </source>
</evidence>
<name>A0A5A7R2S1_STRAF</name>
<protein>
    <submittedName>
        <fullName evidence="1">2-oxoglutarate dehydrogenase</fullName>
    </submittedName>
</protein>
<comment type="caution">
    <text evidence="1">The sequence shown here is derived from an EMBL/GenBank/DDBJ whole genome shotgun (WGS) entry which is preliminary data.</text>
</comment>
<reference evidence="2" key="1">
    <citation type="journal article" date="2019" name="Curr. Biol.">
        <title>Genome Sequence of Striga asiatica Provides Insight into the Evolution of Plant Parasitism.</title>
        <authorList>
            <person name="Yoshida S."/>
            <person name="Kim S."/>
            <person name="Wafula E.K."/>
            <person name="Tanskanen J."/>
            <person name="Kim Y.M."/>
            <person name="Honaas L."/>
            <person name="Yang Z."/>
            <person name="Spallek T."/>
            <person name="Conn C.E."/>
            <person name="Ichihashi Y."/>
            <person name="Cheong K."/>
            <person name="Cui S."/>
            <person name="Der J.P."/>
            <person name="Gundlach H."/>
            <person name="Jiao Y."/>
            <person name="Hori C."/>
            <person name="Ishida J.K."/>
            <person name="Kasahara H."/>
            <person name="Kiba T."/>
            <person name="Kim M.S."/>
            <person name="Koo N."/>
            <person name="Laohavisit A."/>
            <person name="Lee Y.H."/>
            <person name="Lumba S."/>
            <person name="McCourt P."/>
            <person name="Mortimer J.C."/>
            <person name="Mutuku J.M."/>
            <person name="Nomura T."/>
            <person name="Sasaki-Sekimoto Y."/>
            <person name="Seto Y."/>
            <person name="Wang Y."/>
            <person name="Wakatake T."/>
            <person name="Sakakibara H."/>
            <person name="Demura T."/>
            <person name="Yamaguchi S."/>
            <person name="Yoneyama K."/>
            <person name="Manabe R.I."/>
            <person name="Nelson D.C."/>
            <person name="Schulman A.H."/>
            <person name="Timko M.P."/>
            <person name="dePamphilis C.W."/>
            <person name="Choi D."/>
            <person name="Shirasu K."/>
        </authorList>
    </citation>
    <scope>NUCLEOTIDE SEQUENCE [LARGE SCALE GENOMIC DNA]</scope>
    <source>
        <strain evidence="2">cv. UVA1</strain>
    </source>
</reference>
<dbReference type="EMBL" id="BKCP01009848">
    <property type="protein sequence ID" value="GER51739.1"/>
    <property type="molecule type" value="Genomic_DNA"/>
</dbReference>
<dbReference type="Proteomes" id="UP000325081">
    <property type="component" value="Unassembled WGS sequence"/>
</dbReference>
<sequence length="104" mass="12367">MDPNPVDNQRRPGYEYCHHIEIDDDRINTKRQIRTNFIPKPRDVGAVQSTLCSETIVERVLCCDHEGELFICSQIRLREYWMPEAQIQGLIHEAFDLFNWHLIK</sequence>
<accession>A0A5A7R2S1</accession>
<proteinExistence type="predicted"/>
<organism evidence="1 2">
    <name type="scientific">Striga asiatica</name>
    <name type="common">Asiatic witchweed</name>
    <name type="synonym">Buchnera asiatica</name>
    <dbReference type="NCBI Taxonomy" id="4170"/>
    <lineage>
        <taxon>Eukaryota</taxon>
        <taxon>Viridiplantae</taxon>
        <taxon>Streptophyta</taxon>
        <taxon>Embryophyta</taxon>
        <taxon>Tracheophyta</taxon>
        <taxon>Spermatophyta</taxon>
        <taxon>Magnoliopsida</taxon>
        <taxon>eudicotyledons</taxon>
        <taxon>Gunneridae</taxon>
        <taxon>Pentapetalae</taxon>
        <taxon>asterids</taxon>
        <taxon>lamiids</taxon>
        <taxon>Lamiales</taxon>
        <taxon>Orobanchaceae</taxon>
        <taxon>Buchnereae</taxon>
        <taxon>Striga</taxon>
    </lineage>
</organism>
<gene>
    <name evidence="1" type="ORF">STAS_29151</name>
</gene>
<dbReference type="AlphaFoldDB" id="A0A5A7R2S1"/>
<evidence type="ECO:0000313" key="2">
    <source>
        <dbReference type="Proteomes" id="UP000325081"/>
    </source>
</evidence>
<keyword evidence="2" id="KW-1185">Reference proteome</keyword>
<dbReference type="OrthoDB" id="902312at2759"/>